<accession>A0A916VET9</accession>
<dbReference type="InterPro" id="IPR006059">
    <property type="entry name" value="SBP"/>
</dbReference>
<dbReference type="Pfam" id="PF01547">
    <property type="entry name" value="SBP_bac_1"/>
    <property type="match status" value="1"/>
</dbReference>
<dbReference type="PANTHER" id="PTHR43649:SF27">
    <property type="entry name" value="EXTRACELLULAR SOLUTE-BINDING PROTEIN FAMILY 1"/>
    <property type="match status" value="1"/>
</dbReference>
<dbReference type="Gene3D" id="2.60.120.260">
    <property type="entry name" value="Galactose-binding domain-like"/>
    <property type="match status" value="1"/>
</dbReference>
<evidence type="ECO:0000313" key="2">
    <source>
        <dbReference type="EMBL" id="GFR36964.1"/>
    </source>
</evidence>
<comment type="caution">
    <text evidence="2">The sequence shown here is derived from an EMBL/GenBank/DDBJ whole genome shotgun (WGS) entry which is preliminary data.</text>
</comment>
<sequence length="964" mass="111416">MGARRIRKFGIWALVIVLIIVMLNIIPSDRPHQLPLTVKADFTPIVETVDENSYSLYLEKHADANRPNRTIRIEGEDYIEADGGEFITVEGYMGLDGTAVLTPEIGSISWRVPIEEAGLYQIRIHYFPMEGKSAAIERELRINSEIPFTGAEILLFDRVWDNRDPEIKRDDRGNDLRPRQVENPRWMLASFKDSDHYIEEPYYFYFDKGEQIITLVSLREPMAIDYIELYQEEAVPSYQEVKAMYEAQGLKPVQNQFIKVQGEAAIAKSSPTLYPISDRSSPSVEPYHVSKIRMNAIGGQNWRLPGQWIEWEIEVPEDGLYQIALKRKQDQLRGVYATRSLMIDGKHPFEEMKRIRFNYNAKWQMDVLGGDEPYLFYLTKGKHRIRMTVTLGELAPLLQTIESSVLELNAMYRKILMITSNNPDPFRDYQLEKRIPEMTEVFERQAEIIESVADYLKEMTGEQSDKVAPLINMVVQLKDMAERPETVARRLDTYKINVGGLGTWILTVQEQPLTIDYLVVYSPDQELPRAESTWFEDLKHEVGAFFASYTEDYTSIGNVEQKDRSIEVWITTGRDQAQVMKGLIDDLFTPETGISVQLKLVPPNILLPATLAGEGPDVAMQMGEDVPVNYAMRGAAYDLTQFPDFEEVAERFRESALTPYRYDGGVYALPEQQSFPMLFYRKDILEELNLSVPETWDDVYDMISVLHKHHMDFYLPIDNTLNNGNLVPNATFAMLLYQNDGAFYTEDHKRSALDSEIAIEMFRRWTQFYTNYKFPVQVDFPNRFRTGEIPIGIADYTTYNLLTVMAPEIKGLWDFTIVPGTKKEDGTIRHDVASTTTAVLILEKAKDKEASWEFLKWWTSKDIQIQFGREMEALMGEAARYPTANIEALEELPWPVEHYRNLNEQWKWVRGIPQVPGGYFTGRHLDNAFRKVINAGENYREALLDYVIYINDEIAIKRKEFNLP</sequence>
<keyword evidence="1" id="KW-1133">Transmembrane helix</keyword>
<reference evidence="2" key="2">
    <citation type="journal article" date="2021" name="Data Brief">
        <title>Draft genome sequence data of the facultative, thermophilic, xylanolytic bacterium Paenibacillus sp. strain DA-C8.</title>
        <authorList>
            <person name="Chhe C."/>
            <person name="Uke A."/>
            <person name="Baramee S."/>
            <person name="Ungkulpasvich U."/>
            <person name="Tachaapaikoon C."/>
            <person name="Pason P."/>
            <person name="Waeonukul R."/>
            <person name="Ratanakhanokchai K."/>
            <person name="Kosugi A."/>
        </authorList>
    </citation>
    <scope>NUCLEOTIDE SEQUENCE</scope>
    <source>
        <strain evidence="2">DA-C8</strain>
    </source>
</reference>
<dbReference type="SUPFAM" id="SSF53850">
    <property type="entry name" value="Periplasmic binding protein-like II"/>
    <property type="match status" value="1"/>
</dbReference>
<evidence type="ECO:0000313" key="3">
    <source>
        <dbReference type="Proteomes" id="UP000654993"/>
    </source>
</evidence>
<dbReference type="EMBL" id="BMAQ01000002">
    <property type="protein sequence ID" value="GFR36964.1"/>
    <property type="molecule type" value="Genomic_DNA"/>
</dbReference>
<evidence type="ECO:0000256" key="1">
    <source>
        <dbReference type="SAM" id="Phobius"/>
    </source>
</evidence>
<dbReference type="Gene3D" id="3.40.190.10">
    <property type="entry name" value="Periplasmic binding protein-like II"/>
    <property type="match status" value="1"/>
</dbReference>
<name>A0A916VET9_9BACL</name>
<organism evidence="2 3">
    <name type="scientific">Insulibacter thermoxylanivorax</name>
    <dbReference type="NCBI Taxonomy" id="2749268"/>
    <lineage>
        <taxon>Bacteria</taxon>
        <taxon>Bacillati</taxon>
        <taxon>Bacillota</taxon>
        <taxon>Bacilli</taxon>
        <taxon>Bacillales</taxon>
        <taxon>Paenibacillaceae</taxon>
        <taxon>Insulibacter</taxon>
    </lineage>
</organism>
<dbReference type="InterPro" id="IPR050490">
    <property type="entry name" value="Bact_solute-bd_prot1"/>
</dbReference>
<feature type="transmembrane region" description="Helical" evidence="1">
    <location>
        <begin position="9"/>
        <end position="26"/>
    </location>
</feature>
<protein>
    <submittedName>
        <fullName evidence="2">ABC transporter substrate-binding protein</fullName>
    </submittedName>
</protein>
<keyword evidence="1" id="KW-0472">Membrane</keyword>
<dbReference type="Proteomes" id="UP000654993">
    <property type="component" value="Unassembled WGS sequence"/>
</dbReference>
<keyword evidence="3" id="KW-1185">Reference proteome</keyword>
<dbReference type="CDD" id="cd14489">
    <property type="entry name" value="CBM_SBP_bac_1_like"/>
    <property type="match status" value="1"/>
</dbReference>
<gene>
    <name evidence="2" type="ORF">PRECH8_02600</name>
</gene>
<reference evidence="2" key="1">
    <citation type="submission" date="2020-08" db="EMBL/GenBank/DDBJ databases">
        <authorList>
            <person name="Uke A."/>
            <person name="Chhe C."/>
            <person name="Baramee S."/>
            <person name="Kosugi A."/>
        </authorList>
    </citation>
    <scope>NUCLEOTIDE SEQUENCE</scope>
    <source>
        <strain evidence="2">DA-C8</strain>
    </source>
</reference>
<keyword evidence="1" id="KW-0812">Transmembrane</keyword>
<proteinExistence type="predicted"/>
<dbReference type="PANTHER" id="PTHR43649">
    <property type="entry name" value="ARABINOSE-BINDING PROTEIN-RELATED"/>
    <property type="match status" value="1"/>
</dbReference>
<dbReference type="AlphaFoldDB" id="A0A916VET9"/>